<dbReference type="Proteomes" id="UP000051497">
    <property type="component" value="Unassembled WGS sequence"/>
</dbReference>
<dbReference type="EMBL" id="LKAJ02000001">
    <property type="protein sequence ID" value="MCS5711754.1"/>
    <property type="molecule type" value="Genomic_DNA"/>
</dbReference>
<reference evidence="2" key="3">
    <citation type="submission" date="2021-06" db="EMBL/GenBank/DDBJ databases">
        <title>Genomic Description and Analysis of Intracellular Bacteria, Candidatus Berkiella cookevillensis and Candidatus Berkiella aquae.</title>
        <authorList>
            <person name="Kidane D.T."/>
            <person name="Mehari Y.T."/>
            <person name="Rice F.C."/>
            <person name="Arivett B.A."/>
            <person name="Farone A.L."/>
            <person name="Berk S.G."/>
            <person name="Farone M.B."/>
        </authorList>
    </citation>
    <scope>NUCLEOTIDE SEQUENCE</scope>
    <source>
        <strain evidence="2">HT99</strain>
    </source>
</reference>
<evidence type="ECO:0000313" key="3">
    <source>
        <dbReference type="Proteomes" id="UP000051497"/>
    </source>
</evidence>
<dbReference type="OrthoDB" id="9757917at2"/>
<reference evidence="1" key="1">
    <citation type="submission" date="2015-09" db="EMBL/GenBank/DDBJ databases">
        <title>Draft Genome Sequences of Two Novel Amoeba-resistant Intranuclear Bacteria, Candidatus Berkiella cookevillensis and Candidatus Berkiella aquae.</title>
        <authorList>
            <person name="Mehari Y.T."/>
            <person name="Arivett B.A."/>
            <person name="Farone A.L."/>
            <person name="Gunderson J.H."/>
            <person name="Farone M.B."/>
        </authorList>
    </citation>
    <scope>NUCLEOTIDE SEQUENCE [LARGE SCALE GENOMIC DNA]</scope>
    <source>
        <strain evidence="1">HT99</strain>
    </source>
</reference>
<evidence type="ECO:0000313" key="2">
    <source>
        <dbReference type="EMBL" id="MCS5711754.1"/>
    </source>
</evidence>
<dbReference type="RefSeq" id="WP_075065055.1">
    <property type="nucleotide sequence ID" value="NZ_LKAJ02000001.1"/>
</dbReference>
<dbReference type="Gene3D" id="3.40.50.300">
    <property type="entry name" value="P-loop containing nucleotide triphosphate hydrolases"/>
    <property type="match status" value="1"/>
</dbReference>
<accession>A0A0Q9Z1D1</accession>
<dbReference type="InterPro" id="IPR027417">
    <property type="entry name" value="P-loop_NTPase"/>
</dbReference>
<dbReference type="AlphaFoldDB" id="A0A0Q9Z1D1"/>
<reference evidence="2" key="2">
    <citation type="journal article" date="2016" name="Genome Announc.">
        <title>Draft Genome Sequences of Two Novel Amoeba-Resistant Intranuclear Bacteria, 'Candidatus Berkiella cookevillensis' and 'Candidatus Berkiella aquae'.</title>
        <authorList>
            <person name="Mehari Y.T."/>
            <person name="Arivett B.A."/>
            <person name="Farone A.L."/>
            <person name="Gunderson J.H."/>
            <person name="Farone M.B."/>
        </authorList>
    </citation>
    <scope>NUCLEOTIDE SEQUENCE</scope>
    <source>
        <strain evidence="2">HT99</strain>
    </source>
</reference>
<proteinExistence type="predicted"/>
<protein>
    <submittedName>
        <fullName evidence="1">Uncharacterized protein</fullName>
    </submittedName>
</protein>
<name>A0A0Q9Z1D1_9GAMM</name>
<comment type="caution">
    <text evidence="1">The sequence shown here is derived from an EMBL/GenBank/DDBJ whole genome shotgun (WGS) entry which is preliminary data.</text>
</comment>
<evidence type="ECO:0000313" key="1">
    <source>
        <dbReference type="EMBL" id="KRG22887.1"/>
    </source>
</evidence>
<keyword evidence="3" id="KW-1185">Reference proteome</keyword>
<dbReference type="EMBL" id="LKAJ01000001">
    <property type="protein sequence ID" value="KRG22887.1"/>
    <property type="molecule type" value="Genomic_DNA"/>
</dbReference>
<organism evidence="1">
    <name type="scientific">Candidatus Berkiella aquae</name>
    <dbReference type="NCBI Taxonomy" id="295108"/>
    <lineage>
        <taxon>Bacteria</taxon>
        <taxon>Pseudomonadati</taxon>
        <taxon>Pseudomonadota</taxon>
        <taxon>Gammaproteobacteria</taxon>
        <taxon>Candidatus Berkiellales</taxon>
        <taxon>Candidatus Berkiellaceae</taxon>
        <taxon>Candidatus Berkiella</taxon>
    </lineage>
</organism>
<sequence length="748" mass="85214">MLVNQSALSLIRYWQEGVWHTTYNQQPLLPEQLTQAWRCQREEMLAGHLQVATSLDSQAVWVAPFVLIGQDSTYWIPLWIPAILQEKQLAVRADNVLPWIPGNQFDSQNGPFIAERSVVDDWLRFEYLTEDNQVAFQNWSDCIGACIDALNSFSESSWQQALAERGFLLSQESLILPESAITQLRLSPLLQQFCDLEEVQKTEADEEDDAALHLLCGAVSDTPLAQNTYTTLLHMLSLPNEQLLALQAPIGSDKITCLLTLLASKLVQQTAMHQRAPKIALITPQSEPFAALFQIKPDEALVSWELLHQAYEDYVKNITLAHTFINEDENENLLAKLQQEDESLEKIMQDLFSQQDTHQSKTLLSKCLQVIYKDKNKKAALLALSDKIRQCKTKRTRIHQAIVRVVELISQKRNNEKNWHNWKNRFLLSDINDFQAVQLAAGKKLFAMTLTYWQQQKNQPDWLSINPKPEGDYDLVVIDSAHRFMPQQIMPYLACAKQALFVGDSKEIESLPAISSVAEEKALVKHHLHDEEIIEQMHYKGMLQSIGNAFTVALANTNILLENLALSNDYHTQLSQFLGEKRAISSPKEPVFSEKNGFHFLDVRGFCSKNTQHQWSNELEATAIVECLLTGALYQSEVQIFAATVAQQQLILRKLHHAGLDRAVYSLRDSAPSQTDYVIFSPVYTIGTPRPFLFDRGEQHFYRMIVRAKKGFWLIGDKRIFDPKTHSPSGQLAKYLEKVCLNTSLEVS</sequence>
<gene>
    <name evidence="1" type="ORF">HT99x_00428</name>
    <name evidence="2" type="ORF">HT99x_009960</name>
</gene>